<protein>
    <recommendedName>
        <fullName evidence="3">histidine kinase</fullName>
        <ecNumber evidence="3">2.7.13.3</ecNumber>
    </recommendedName>
</protein>
<evidence type="ECO:0000256" key="10">
    <source>
        <dbReference type="ARBA" id="ARBA00022840"/>
    </source>
</evidence>
<evidence type="ECO:0000256" key="14">
    <source>
        <dbReference type="SAM" id="Phobius"/>
    </source>
</evidence>
<dbReference type="InterPro" id="IPR005467">
    <property type="entry name" value="His_kinase_dom"/>
</dbReference>
<dbReference type="GO" id="GO:0005524">
    <property type="term" value="F:ATP binding"/>
    <property type="evidence" value="ECO:0007669"/>
    <property type="project" value="UniProtKB-KW"/>
</dbReference>
<name>I0ANG7_IGNAJ</name>
<dbReference type="SUPFAM" id="SSF55874">
    <property type="entry name" value="ATPase domain of HSP90 chaperone/DNA topoisomerase II/histidine kinase"/>
    <property type="match status" value="1"/>
</dbReference>
<keyword evidence="18" id="KW-1185">Reference proteome</keyword>
<evidence type="ECO:0000313" key="18">
    <source>
        <dbReference type="Proteomes" id="UP000007394"/>
    </source>
</evidence>
<dbReference type="GO" id="GO:0005886">
    <property type="term" value="C:plasma membrane"/>
    <property type="evidence" value="ECO:0007669"/>
    <property type="project" value="UniProtKB-SubCell"/>
</dbReference>
<dbReference type="AlphaFoldDB" id="I0ANG7"/>
<dbReference type="Pfam" id="PF17203">
    <property type="entry name" value="sCache_3_2"/>
    <property type="match status" value="1"/>
</dbReference>
<sequence>MTELKFKLPLFWKFSLAIITIVLTFGSINSILIYNNVQTALQAETEKRALFIARSIANQITSSILFEDYISLQNIISSIKEIDENIYYIFISDNKNNVLVHTFSTDFPSELINANTIKGNQSFNTQLLLLKDLNNEIILDVAVPILDGKVGLVRVGLKETSIIADVQKTVNIFWLMVAAFLTVGIIGALIFAKFITKPIKAIQSVAENIELNQIGKQEIPQIKIREKFLNRIKMLFRAEDEIDILADKFNQMILRLDNAYRDLQNAQSTIIQSEKLATVGTLTAGLAHEINNPIAGLQNCIRRIQNDPSNVEQNIKYINMMETAVDKIEKVVGNLLNFTRKQSGDFISLSINEIVENSLLLVSHRLEKLRISITNYLSADLPKIKGNKNQLEQVFLNLLINAIDSIEEKNQVNPDCEKRIILSARRESDFLKIQIQDTGKGIPKNLLEKIFDPFFTTKSPGKGTGLGLSVVYNIIETHNGKIYFESEEGKGITVNLLLPIYK</sequence>
<keyword evidence="7 14" id="KW-0812">Transmembrane</keyword>
<evidence type="ECO:0000256" key="6">
    <source>
        <dbReference type="ARBA" id="ARBA00022679"/>
    </source>
</evidence>
<dbReference type="Gene3D" id="1.10.287.130">
    <property type="match status" value="1"/>
</dbReference>
<evidence type="ECO:0000256" key="1">
    <source>
        <dbReference type="ARBA" id="ARBA00000085"/>
    </source>
</evidence>
<dbReference type="SUPFAM" id="SSF47384">
    <property type="entry name" value="Homodimeric domain of signal transducing histidine kinase"/>
    <property type="match status" value="1"/>
</dbReference>
<evidence type="ECO:0000256" key="12">
    <source>
        <dbReference type="ARBA" id="ARBA00023012"/>
    </source>
</evidence>
<evidence type="ECO:0000256" key="7">
    <source>
        <dbReference type="ARBA" id="ARBA00022692"/>
    </source>
</evidence>
<dbReference type="InterPro" id="IPR036890">
    <property type="entry name" value="HATPase_C_sf"/>
</dbReference>
<dbReference type="PROSITE" id="PS50885">
    <property type="entry name" value="HAMP"/>
    <property type="match status" value="1"/>
</dbReference>
<keyword evidence="10" id="KW-0067">ATP-binding</keyword>
<evidence type="ECO:0000256" key="4">
    <source>
        <dbReference type="ARBA" id="ARBA00022475"/>
    </source>
</evidence>
<feature type="transmembrane region" description="Helical" evidence="14">
    <location>
        <begin position="12"/>
        <end position="34"/>
    </location>
</feature>
<evidence type="ECO:0000256" key="8">
    <source>
        <dbReference type="ARBA" id="ARBA00022741"/>
    </source>
</evidence>
<dbReference type="InterPro" id="IPR036097">
    <property type="entry name" value="HisK_dim/P_sf"/>
</dbReference>
<accession>I0ANG7</accession>
<dbReference type="GO" id="GO:0000155">
    <property type="term" value="F:phosphorelay sensor kinase activity"/>
    <property type="evidence" value="ECO:0007669"/>
    <property type="project" value="InterPro"/>
</dbReference>
<dbReference type="SMART" id="SM00387">
    <property type="entry name" value="HATPase_c"/>
    <property type="match status" value="1"/>
</dbReference>
<evidence type="ECO:0000256" key="13">
    <source>
        <dbReference type="ARBA" id="ARBA00023136"/>
    </source>
</evidence>
<dbReference type="eggNOG" id="COG4191">
    <property type="taxonomic scope" value="Bacteria"/>
</dbReference>
<evidence type="ECO:0000256" key="3">
    <source>
        <dbReference type="ARBA" id="ARBA00012438"/>
    </source>
</evidence>
<dbReference type="InterPro" id="IPR033463">
    <property type="entry name" value="sCache_3"/>
</dbReference>
<evidence type="ECO:0000256" key="2">
    <source>
        <dbReference type="ARBA" id="ARBA00004651"/>
    </source>
</evidence>
<dbReference type="InterPro" id="IPR003594">
    <property type="entry name" value="HATPase_dom"/>
</dbReference>
<dbReference type="Pfam" id="PF00512">
    <property type="entry name" value="HisKA"/>
    <property type="match status" value="1"/>
</dbReference>
<keyword evidence="9 17" id="KW-0418">Kinase</keyword>
<evidence type="ECO:0000256" key="9">
    <source>
        <dbReference type="ARBA" id="ARBA00022777"/>
    </source>
</evidence>
<dbReference type="EMBL" id="CP003418">
    <property type="protein sequence ID" value="AFH50524.1"/>
    <property type="molecule type" value="Genomic_DNA"/>
</dbReference>
<dbReference type="KEGG" id="ial:IALB_2821"/>
<feature type="transmembrane region" description="Helical" evidence="14">
    <location>
        <begin position="172"/>
        <end position="192"/>
    </location>
</feature>
<evidence type="ECO:0000313" key="17">
    <source>
        <dbReference type="EMBL" id="AFH50524.1"/>
    </source>
</evidence>
<dbReference type="PANTHER" id="PTHR43065">
    <property type="entry name" value="SENSOR HISTIDINE KINASE"/>
    <property type="match status" value="1"/>
</dbReference>
<keyword evidence="4" id="KW-1003">Cell membrane</keyword>
<evidence type="ECO:0000259" key="16">
    <source>
        <dbReference type="PROSITE" id="PS50885"/>
    </source>
</evidence>
<keyword evidence="5" id="KW-0597">Phosphoprotein</keyword>
<dbReference type="CDD" id="cd00082">
    <property type="entry name" value="HisKA"/>
    <property type="match status" value="1"/>
</dbReference>
<evidence type="ECO:0000256" key="11">
    <source>
        <dbReference type="ARBA" id="ARBA00022989"/>
    </source>
</evidence>
<dbReference type="RefSeq" id="WP_014561663.1">
    <property type="nucleotide sequence ID" value="NC_017464.1"/>
</dbReference>
<comment type="subcellular location">
    <subcellularLocation>
        <location evidence="2">Cell membrane</location>
        <topology evidence="2">Multi-pass membrane protein</topology>
    </subcellularLocation>
</comment>
<feature type="domain" description="HAMP" evidence="16">
    <location>
        <begin position="193"/>
        <end position="261"/>
    </location>
</feature>
<dbReference type="SMART" id="SM00388">
    <property type="entry name" value="HisKA"/>
    <property type="match status" value="1"/>
</dbReference>
<keyword evidence="12" id="KW-0902">Two-component regulatory system</keyword>
<feature type="domain" description="Histidine kinase" evidence="15">
    <location>
        <begin position="285"/>
        <end position="502"/>
    </location>
</feature>
<reference evidence="17 18" key="1">
    <citation type="journal article" date="2012" name="Front. Microbiol.">
        <title>Complete genome of Ignavibacterium album, a metabolically versatile, flagellated, facultative anaerobe from the phylum Chlorobi.</title>
        <authorList>
            <person name="Liu Z."/>
            <person name="Frigaard N.-U."/>
            <person name="Vogl K."/>
            <person name="Iino T."/>
            <person name="Ohkuma M."/>
            <person name="Overmann J."/>
            <person name="Bryant D.A."/>
        </authorList>
    </citation>
    <scope>NUCLEOTIDE SEQUENCE [LARGE SCALE GENOMIC DNA]</scope>
    <source>
        <strain evidence="18">DSM 19864 / JCM 16511 / NBRC 101810 / Mat9-16</strain>
    </source>
</reference>
<dbReference type="Gene3D" id="3.30.565.10">
    <property type="entry name" value="Histidine kinase-like ATPase, C-terminal domain"/>
    <property type="match status" value="1"/>
</dbReference>
<dbReference type="Proteomes" id="UP000007394">
    <property type="component" value="Chromosome"/>
</dbReference>
<evidence type="ECO:0000256" key="5">
    <source>
        <dbReference type="ARBA" id="ARBA00022553"/>
    </source>
</evidence>
<dbReference type="InterPro" id="IPR004358">
    <property type="entry name" value="Sig_transdc_His_kin-like_C"/>
</dbReference>
<dbReference type="PROSITE" id="PS50109">
    <property type="entry name" value="HIS_KIN"/>
    <property type="match status" value="1"/>
</dbReference>
<dbReference type="HOGENOM" id="CLU_000445_89_29_10"/>
<keyword evidence="11 14" id="KW-1133">Transmembrane helix</keyword>
<dbReference type="Gene3D" id="6.10.340.10">
    <property type="match status" value="1"/>
</dbReference>
<keyword evidence="13 14" id="KW-0472">Membrane</keyword>
<proteinExistence type="predicted"/>
<gene>
    <name evidence="17" type="ordered locus">IALB_2821</name>
</gene>
<organism evidence="17 18">
    <name type="scientific">Ignavibacterium album (strain DSM 19864 / JCM 16511 / NBRC 101810 / Mat9-16)</name>
    <dbReference type="NCBI Taxonomy" id="945713"/>
    <lineage>
        <taxon>Bacteria</taxon>
        <taxon>Pseudomonadati</taxon>
        <taxon>Ignavibacteriota</taxon>
        <taxon>Ignavibacteria</taxon>
        <taxon>Ignavibacteriales</taxon>
        <taxon>Ignavibacteriaceae</taxon>
        <taxon>Ignavibacterium</taxon>
    </lineage>
</organism>
<dbReference type="STRING" id="945713.IALB_2821"/>
<dbReference type="PANTHER" id="PTHR43065:SF10">
    <property type="entry name" value="PEROXIDE STRESS-ACTIVATED HISTIDINE KINASE MAK3"/>
    <property type="match status" value="1"/>
</dbReference>
<dbReference type="PRINTS" id="PR00344">
    <property type="entry name" value="BCTRLSENSOR"/>
</dbReference>
<dbReference type="Pfam" id="PF02518">
    <property type="entry name" value="HATPase_c"/>
    <property type="match status" value="1"/>
</dbReference>
<keyword evidence="8" id="KW-0547">Nucleotide-binding</keyword>
<dbReference type="InterPro" id="IPR003660">
    <property type="entry name" value="HAMP_dom"/>
</dbReference>
<keyword evidence="6" id="KW-0808">Transferase</keyword>
<comment type="catalytic activity">
    <reaction evidence="1">
        <text>ATP + protein L-histidine = ADP + protein N-phospho-L-histidine.</text>
        <dbReference type="EC" id="2.7.13.3"/>
    </reaction>
</comment>
<dbReference type="SMART" id="SM00304">
    <property type="entry name" value="HAMP"/>
    <property type="match status" value="1"/>
</dbReference>
<dbReference type="InterPro" id="IPR003661">
    <property type="entry name" value="HisK_dim/P_dom"/>
</dbReference>
<dbReference type="EC" id="2.7.13.3" evidence="3"/>
<evidence type="ECO:0000259" key="15">
    <source>
        <dbReference type="PROSITE" id="PS50109"/>
    </source>
</evidence>
<dbReference type="CDD" id="cd06225">
    <property type="entry name" value="HAMP"/>
    <property type="match status" value="1"/>
</dbReference>